<protein>
    <submittedName>
        <fullName evidence="3">Alpha/Beta hydrolase protein</fullName>
    </submittedName>
</protein>
<dbReference type="EMBL" id="MU864365">
    <property type="protein sequence ID" value="KAK4190534.1"/>
    <property type="molecule type" value="Genomic_DNA"/>
</dbReference>
<dbReference type="InterPro" id="IPR003140">
    <property type="entry name" value="PLipase/COase/thioEstase"/>
</dbReference>
<organism evidence="3 4">
    <name type="scientific">Podospora australis</name>
    <dbReference type="NCBI Taxonomy" id="1536484"/>
    <lineage>
        <taxon>Eukaryota</taxon>
        <taxon>Fungi</taxon>
        <taxon>Dikarya</taxon>
        <taxon>Ascomycota</taxon>
        <taxon>Pezizomycotina</taxon>
        <taxon>Sordariomycetes</taxon>
        <taxon>Sordariomycetidae</taxon>
        <taxon>Sordariales</taxon>
        <taxon>Podosporaceae</taxon>
        <taxon>Podospora</taxon>
    </lineage>
</organism>
<feature type="domain" description="Phospholipase/carboxylesterase/thioesterase" evidence="2">
    <location>
        <begin position="13"/>
        <end position="171"/>
    </location>
</feature>
<gene>
    <name evidence="3" type="ORF">QBC35DRAFT_428178</name>
</gene>
<dbReference type="SUPFAM" id="SSF53474">
    <property type="entry name" value="alpha/beta-Hydrolases"/>
    <property type="match status" value="1"/>
</dbReference>
<proteinExistence type="inferred from homology"/>
<dbReference type="AlphaFoldDB" id="A0AAN6WYC2"/>
<comment type="similarity">
    <text evidence="1">Belongs to the AB hydrolase superfamily. AB hydrolase 2 family.</text>
</comment>
<dbReference type="GO" id="GO:0008474">
    <property type="term" value="F:palmitoyl-(protein) hydrolase activity"/>
    <property type="evidence" value="ECO:0007669"/>
    <property type="project" value="TreeGrafter"/>
</dbReference>
<dbReference type="Gene3D" id="3.40.50.1820">
    <property type="entry name" value="alpha/beta hydrolase"/>
    <property type="match status" value="1"/>
</dbReference>
<reference evidence="3" key="1">
    <citation type="journal article" date="2023" name="Mol. Phylogenet. Evol.">
        <title>Genome-scale phylogeny and comparative genomics of the fungal order Sordariales.</title>
        <authorList>
            <person name="Hensen N."/>
            <person name="Bonometti L."/>
            <person name="Westerberg I."/>
            <person name="Brannstrom I.O."/>
            <person name="Guillou S."/>
            <person name="Cros-Aarteil S."/>
            <person name="Calhoun S."/>
            <person name="Haridas S."/>
            <person name="Kuo A."/>
            <person name="Mondo S."/>
            <person name="Pangilinan J."/>
            <person name="Riley R."/>
            <person name="LaButti K."/>
            <person name="Andreopoulos B."/>
            <person name="Lipzen A."/>
            <person name="Chen C."/>
            <person name="Yan M."/>
            <person name="Daum C."/>
            <person name="Ng V."/>
            <person name="Clum A."/>
            <person name="Steindorff A."/>
            <person name="Ohm R.A."/>
            <person name="Martin F."/>
            <person name="Silar P."/>
            <person name="Natvig D.O."/>
            <person name="Lalanne C."/>
            <person name="Gautier V."/>
            <person name="Ament-Velasquez S.L."/>
            <person name="Kruys A."/>
            <person name="Hutchinson M.I."/>
            <person name="Powell A.J."/>
            <person name="Barry K."/>
            <person name="Miller A.N."/>
            <person name="Grigoriev I.V."/>
            <person name="Debuchy R."/>
            <person name="Gladieux P."/>
            <person name="Hiltunen Thoren M."/>
            <person name="Johannesson H."/>
        </authorList>
    </citation>
    <scope>NUCLEOTIDE SEQUENCE</scope>
    <source>
        <strain evidence="3">PSN309</strain>
    </source>
</reference>
<sequence>MASIHTVSFGPMHILEPSAGHTHTAIMLHGRGSNGPEFAEELSATVSPGEKHLMQRLPTWRWVFLSSQELWSTLFEEPLPAWFEAHSLTDTTERQDLQVDGITESVTYIQSVINQEIERLAGKSERLVIGGISQGGAIGMWALLCQRKLDRRLGAFVGTNTWLPFAAIMEEVIRNGENTRSVEAVKTDSTVFVEIMLSSWRTNLNLTRSAPLLSTPVFLGHGTDDAVVGVELGREARRVLTNIGFDVEWKEYSLSLQHKMNEAEPSELEQMHHPVNSAWASFLSAQHCTHEVSILRRALEDHMRDTSLSLVSLQQDIAHRHELVAVSVLESKSNVEQMSSEVRELGALKHTLTSLQREVTEVLEQSTRNFTQFTSHQRTADERQSQLPQEIRALQNQYRSALEMEPVPREIIQSLQREISEIRAERIETEANIATLGSQVLEATHSRQELSQEMVEFLNQMLLRREELMITRTKRKAEESIQAESVSKRIKSAVPSATIFRQTQEIQDIYHTFREKYRTDPPENDVKFIWELIASIGNQETSDQIQELLATSFPDCVTRKRGRPSTKDPWKRINISKGLTWNRFRGAFNTVQAYDSDNE</sequence>
<name>A0AAN6WYC2_9PEZI</name>
<dbReference type="InterPro" id="IPR029058">
    <property type="entry name" value="AB_hydrolase_fold"/>
</dbReference>
<dbReference type="GO" id="GO:0052689">
    <property type="term" value="F:carboxylic ester hydrolase activity"/>
    <property type="evidence" value="ECO:0007669"/>
    <property type="project" value="TreeGrafter"/>
</dbReference>
<evidence type="ECO:0000313" key="4">
    <source>
        <dbReference type="Proteomes" id="UP001302126"/>
    </source>
</evidence>
<dbReference type="Proteomes" id="UP001302126">
    <property type="component" value="Unassembled WGS sequence"/>
</dbReference>
<dbReference type="InterPro" id="IPR050565">
    <property type="entry name" value="LYPA1-2/EST-like"/>
</dbReference>
<evidence type="ECO:0000256" key="1">
    <source>
        <dbReference type="ARBA" id="ARBA00006499"/>
    </source>
</evidence>
<dbReference type="Pfam" id="PF02230">
    <property type="entry name" value="Abhydrolase_2"/>
    <property type="match status" value="1"/>
</dbReference>
<comment type="caution">
    <text evidence="3">The sequence shown here is derived from an EMBL/GenBank/DDBJ whole genome shotgun (WGS) entry which is preliminary data.</text>
</comment>
<keyword evidence="4" id="KW-1185">Reference proteome</keyword>
<accession>A0AAN6WYC2</accession>
<evidence type="ECO:0000259" key="2">
    <source>
        <dbReference type="Pfam" id="PF02230"/>
    </source>
</evidence>
<dbReference type="GO" id="GO:0005737">
    <property type="term" value="C:cytoplasm"/>
    <property type="evidence" value="ECO:0007669"/>
    <property type="project" value="TreeGrafter"/>
</dbReference>
<keyword evidence="3" id="KW-0378">Hydrolase</keyword>
<reference evidence="3" key="2">
    <citation type="submission" date="2023-05" db="EMBL/GenBank/DDBJ databases">
        <authorList>
            <consortium name="Lawrence Berkeley National Laboratory"/>
            <person name="Steindorff A."/>
            <person name="Hensen N."/>
            <person name="Bonometti L."/>
            <person name="Westerberg I."/>
            <person name="Brannstrom I.O."/>
            <person name="Guillou S."/>
            <person name="Cros-Aarteil S."/>
            <person name="Calhoun S."/>
            <person name="Haridas S."/>
            <person name="Kuo A."/>
            <person name="Mondo S."/>
            <person name="Pangilinan J."/>
            <person name="Riley R."/>
            <person name="Labutti K."/>
            <person name="Andreopoulos B."/>
            <person name="Lipzen A."/>
            <person name="Chen C."/>
            <person name="Yanf M."/>
            <person name="Daum C."/>
            <person name="Ng V."/>
            <person name="Clum A."/>
            <person name="Ohm R."/>
            <person name="Martin F."/>
            <person name="Silar P."/>
            <person name="Natvig D."/>
            <person name="Lalanne C."/>
            <person name="Gautier V."/>
            <person name="Ament-Velasquez S.L."/>
            <person name="Kruys A."/>
            <person name="Hutchinson M.I."/>
            <person name="Powell A.J."/>
            <person name="Barry K."/>
            <person name="Miller A.N."/>
            <person name="Grigoriev I.V."/>
            <person name="Debuchy R."/>
            <person name="Gladieux P."/>
            <person name="Thoren M.H."/>
            <person name="Johannesson H."/>
        </authorList>
    </citation>
    <scope>NUCLEOTIDE SEQUENCE</scope>
    <source>
        <strain evidence="3">PSN309</strain>
    </source>
</reference>
<evidence type="ECO:0000313" key="3">
    <source>
        <dbReference type="EMBL" id="KAK4190534.1"/>
    </source>
</evidence>
<dbReference type="PANTHER" id="PTHR10655">
    <property type="entry name" value="LYSOPHOSPHOLIPASE-RELATED"/>
    <property type="match status" value="1"/>
</dbReference>
<dbReference type="PANTHER" id="PTHR10655:SF63">
    <property type="entry name" value="PHOSPHOLIPASE_CARBOXYLESTERASE_THIOESTERASE DOMAIN-CONTAINING PROTEIN"/>
    <property type="match status" value="1"/>
</dbReference>